<organism evidence="2 3">
    <name type="scientific">Pseudarthrobacter humi</name>
    <dbReference type="NCBI Taxonomy" id="2952523"/>
    <lineage>
        <taxon>Bacteria</taxon>
        <taxon>Bacillati</taxon>
        <taxon>Actinomycetota</taxon>
        <taxon>Actinomycetes</taxon>
        <taxon>Micrococcales</taxon>
        <taxon>Micrococcaceae</taxon>
        <taxon>Pseudarthrobacter</taxon>
    </lineage>
</organism>
<comment type="caution">
    <text evidence="2">The sequence shown here is derived from an EMBL/GenBank/DDBJ whole genome shotgun (WGS) entry which is preliminary data.</text>
</comment>
<protein>
    <submittedName>
        <fullName evidence="2">Alpha/beta hydrolase</fullName>
    </submittedName>
</protein>
<evidence type="ECO:0000256" key="1">
    <source>
        <dbReference type="SAM" id="MobiDB-lite"/>
    </source>
</evidence>
<name>A0ABT1LPN4_9MICC</name>
<dbReference type="GO" id="GO:0016787">
    <property type="term" value="F:hydrolase activity"/>
    <property type="evidence" value="ECO:0007669"/>
    <property type="project" value="UniProtKB-KW"/>
</dbReference>
<keyword evidence="3" id="KW-1185">Reference proteome</keyword>
<dbReference type="EMBL" id="JANCLV010000007">
    <property type="protein sequence ID" value="MCP9000408.1"/>
    <property type="molecule type" value="Genomic_DNA"/>
</dbReference>
<dbReference type="InterPro" id="IPR029058">
    <property type="entry name" value="AB_hydrolase_fold"/>
</dbReference>
<accession>A0ABT1LPN4</accession>
<proteinExistence type="predicted"/>
<dbReference type="Proteomes" id="UP001524318">
    <property type="component" value="Unassembled WGS sequence"/>
</dbReference>
<evidence type="ECO:0000313" key="3">
    <source>
        <dbReference type="Proteomes" id="UP001524318"/>
    </source>
</evidence>
<evidence type="ECO:0000313" key="2">
    <source>
        <dbReference type="EMBL" id="MCP9000408.1"/>
    </source>
</evidence>
<dbReference type="SUPFAM" id="SSF53474">
    <property type="entry name" value="alpha/beta-Hydrolases"/>
    <property type="match status" value="1"/>
</dbReference>
<sequence length="295" mass="31058">MGTKTDAETVEAVLHDGSTIPVTVQGDGPGVLLPVSLAVHTTAEAATLRQWGGDPDLGPNLINGLAPTNRVLAADYEAHRMAHPAPQTLTPGNIAEDLLALADAAGVDRFAYYGYSWLALSGLQLALRTDRLRALAMGGFPPLEGPYRSMLAVTRAAHAMSVQKAGQSADEPAGPVPEPEPGDWDSVSVQSTEAQTQQFVTLYEALQGFDDSAAVLPADLPRLAFAGAEDQIDYKPVWGGVRVSIGEPLARHQAALAKAGWDVRVLPGLDHLGAMHSSVALPILAGWLQKTGWVK</sequence>
<gene>
    <name evidence="2" type="ORF">NFC73_11805</name>
</gene>
<keyword evidence="2" id="KW-0378">Hydrolase</keyword>
<feature type="region of interest" description="Disordered" evidence="1">
    <location>
        <begin position="163"/>
        <end position="186"/>
    </location>
</feature>
<reference evidence="2 3" key="1">
    <citation type="submission" date="2022-06" db="EMBL/GenBank/DDBJ databases">
        <title>Pseudarthrobacter sp. strain RMG13 Genome sequencing and assembly.</title>
        <authorList>
            <person name="Kim I."/>
        </authorList>
    </citation>
    <scope>NUCLEOTIDE SEQUENCE [LARGE SCALE GENOMIC DNA]</scope>
    <source>
        <strain evidence="2 3">RMG13</strain>
    </source>
</reference>
<dbReference type="Gene3D" id="3.40.50.1820">
    <property type="entry name" value="alpha/beta hydrolase"/>
    <property type="match status" value="1"/>
</dbReference>
<dbReference type="RefSeq" id="WP_254750412.1">
    <property type="nucleotide sequence ID" value="NZ_JANCLV010000007.1"/>
</dbReference>